<dbReference type="OrthoDB" id="7319847at2"/>
<proteinExistence type="predicted"/>
<sequence>MRRPSVRSVAPGLLAGGLFALVAAAWSPARADVPVVDDAGARALATTLKSGLTRWMPPASDDSEGFGFEWDGEPTVKASGDHYDIALPRLAAEGADGVRIEVGTVLLSVTPRDGGLFGVSVTLPGKIAVQSLDDEGEDYKDSASIALGRQTFTGTWSAPLETLLTMDGAFNDIAITSPDGKGAVTIGAVTLKQDLKADGPTTWSGPSAITISNVAALDEKKREAFKIAGLSVENAYSRADFTKISALQAMAQRVTATGKPPSVADVLPTLRGVIGGFTTRMSLTGLSGSDSADGSKVDLGQLTVTGGVTDLDQDFSTISLGMAARDFAITPSVAPTAFTPKTVEFGLSVAKLPNAALWQGLSDLALATEAEEKAKAAKSAKKDSKAKAAPAPATPLATPDAIIAKTMAALVEAGAELRLDALKVEAPATTATATGAMRVAAQSAFGVTGATTILLKGLDAAAKAMQPAPGAKPDKDAQDALGMIGMLQAMGQISKDESGAEIRSYKIEMTDSGQLLLNGADMAPLLGGGGEPAAPPADAGKKPKK</sequence>
<protein>
    <recommendedName>
        <fullName evidence="5">DUF945 domain-containing protein</fullName>
    </recommendedName>
</protein>
<name>A0A418VZI7_9PROT</name>
<evidence type="ECO:0008006" key="5">
    <source>
        <dbReference type="Google" id="ProtNLM"/>
    </source>
</evidence>
<accession>A0A418VZI7</accession>
<comment type="caution">
    <text evidence="3">The sequence shown here is derived from an EMBL/GenBank/DDBJ whole genome shotgun (WGS) entry which is preliminary data.</text>
</comment>
<dbReference type="RefSeq" id="WP_119828827.1">
    <property type="nucleotide sequence ID" value="NZ_QYUL01000001.1"/>
</dbReference>
<feature type="signal peptide" evidence="2">
    <location>
        <begin position="1"/>
        <end position="31"/>
    </location>
</feature>
<dbReference type="Proteomes" id="UP000283458">
    <property type="component" value="Unassembled WGS sequence"/>
</dbReference>
<dbReference type="AlphaFoldDB" id="A0A418VZI7"/>
<keyword evidence="2" id="KW-0732">Signal</keyword>
<dbReference type="EMBL" id="QYUL01000001">
    <property type="protein sequence ID" value="RJF83186.1"/>
    <property type="molecule type" value="Genomic_DNA"/>
</dbReference>
<organism evidence="3 4">
    <name type="scientific">Azospirillum cavernae</name>
    <dbReference type="NCBI Taxonomy" id="2320860"/>
    <lineage>
        <taxon>Bacteria</taxon>
        <taxon>Pseudomonadati</taxon>
        <taxon>Pseudomonadota</taxon>
        <taxon>Alphaproteobacteria</taxon>
        <taxon>Rhodospirillales</taxon>
        <taxon>Azospirillaceae</taxon>
        <taxon>Azospirillum</taxon>
    </lineage>
</organism>
<keyword evidence="4" id="KW-1185">Reference proteome</keyword>
<reference evidence="3 4" key="1">
    <citation type="submission" date="2018-09" db="EMBL/GenBank/DDBJ databases">
        <authorList>
            <person name="Zhu H."/>
        </authorList>
    </citation>
    <scope>NUCLEOTIDE SEQUENCE [LARGE SCALE GENOMIC DNA]</scope>
    <source>
        <strain evidence="3 4">K2W22B-5</strain>
    </source>
</reference>
<gene>
    <name evidence="3" type="ORF">D3877_00325</name>
</gene>
<evidence type="ECO:0000313" key="3">
    <source>
        <dbReference type="EMBL" id="RJF83186.1"/>
    </source>
</evidence>
<evidence type="ECO:0000256" key="1">
    <source>
        <dbReference type="SAM" id="MobiDB-lite"/>
    </source>
</evidence>
<feature type="region of interest" description="Disordered" evidence="1">
    <location>
        <begin position="520"/>
        <end position="545"/>
    </location>
</feature>
<evidence type="ECO:0000256" key="2">
    <source>
        <dbReference type="SAM" id="SignalP"/>
    </source>
</evidence>
<evidence type="ECO:0000313" key="4">
    <source>
        <dbReference type="Proteomes" id="UP000283458"/>
    </source>
</evidence>
<feature type="chain" id="PRO_5019511360" description="DUF945 domain-containing protein" evidence="2">
    <location>
        <begin position="32"/>
        <end position="545"/>
    </location>
</feature>